<evidence type="ECO:0000256" key="5">
    <source>
        <dbReference type="ARBA" id="ARBA00022723"/>
    </source>
</evidence>
<dbReference type="GO" id="GO:0016787">
    <property type="term" value="F:hydrolase activity"/>
    <property type="evidence" value="ECO:0007669"/>
    <property type="project" value="UniProtKB-KW"/>
</dbReference>
<dbReference type="NCBIfam" id="TIGR00757">
    <property type="entry name" value="RNaseEG"/>
    <property type="match status" value="1"/>
</dbReference>
<sequence length="499" mass="57397">MIFSHGGKVKRKEIVISVSNTETRIALLVDNILLEYYLERPEQNSLVGHIYKAKVLNLIPGLKAAFVDIGLDRNGFLPLNEIPFEEFSDLFESDVELEHEYRPEEIKLKKNQEIIVQVTKDSYGIKGPRVTSFISLPGRYVVLLINAKNVGVSRKIRHRRERETLFKIGKQIKPEGMGLIIRTAAAKAKSVEIKKEVELLKSNYEKSLKQIKDPAPVLIYKEPDAVIKTVRDLFNSEIRNLYIDDEKEYRKILTYLGSVSPRMRSRVKLYNDPQPIFQKFNIEEQLKDIQERKIWLRSGGYIVIDQTEALVAIDVNTGKSSKEKQAEKLALATNLEALREIARQLRLRDIGGLVIVDLIDLEKRENVNKMLREFRTLIRDDRARYRIGGISEFGLLQFTRERSRASVTHVLTETCPVCKGRGRIVSRQSTVGYIERWFLNNGKTIRGKMVELRTSPRLADFLSLQHAETLAKLSKEYNLILRVKGDYSINDGDFKVVVV</sequence>
<dbReference type="GO" id="GO:0005737">
    <property type="term" value="C:cytoplasm"/>
    <property type="evidence" value="ECO:0007669"/>
    <property type="project" value="TreeGrafter"/>
</dbReference>
<evidence type="ECO:0000256" key="2">
    <source>
        <dbReference type="ARBA" id="ARBA00022475"/>
    </source>
</evidence>
<dbReference type="PANTHER" id="PTHR30001:SF1">
    <property type="entry name" value="RIBONUCLEASE E_G-LIKE PROTEIN, CHLOROPLASTIC"/>
    <property type="match status" value="1"/>
</dbReference>
<accession>A0A9C9EM90</accession>
<dbReference type="InterPro" id="IPR012340">
    <property type="entry name" value="NA-bd_OB-fold"/>
</dbReference>
<keyword evidence="9" id="KW-0694">RNA-binding</keyword>
<keyword evidence="4" id="KW-0540">Nuclease</keyword>
<keyword evidence="3" id="KW-0997">Cell inner membrane</keyword>
<dbReference type="Pfam" id="PF10150">
    <property type="entry name" value="RNase_E_G"/>
    <property type="match status" value="1"/>
</dbReference>
<dbReference type="AlphaFoldDB" id="A0A9C9EM90"/>
<reference evidence="12" key="1">
    <citation type="journal article" date="2020" name="mSystems">
        <title>Genome- and Community-Level Interaction Insights into Carbon Utilization and Element Cycling Functions of Hydrothermarchaeota in Hydrothermal Sediment.</title>
        <authorList>
            <person name="Zhou Z."/>
            <person name="Liu Y."/>
            <person name="Xu W."/>
            <person name="Pan J."/>
            <person name="Luo Z.H."/>
            <person name="Li M."/>
        </authorList>
    </citation>
    <scope>NUCLEOTIDE SEQUENCE</scope>
    <source>
        <strain evidence="12">HyVt-388</strain>
    </source>
</reference>
<evidence type="ECO:0000256" key="8">
    <source>
        <dbReference type="ARBA" id="ARBA00022842"/>
    </source>
</evidence>
<dbReference type="SMART" id="SM00316">
    <property type="entry name" value="S1"/>
    <property type="match status" value="1"/>
</dbReference>
<evidence type="ECO:0000256" key="9">
    <source>
        <dbReference type="ARBA" id="ARBA00022884"/>
    </source>
</evidence>
<proteinExistence type="predicted"/>
<dbReference type="PANTHER" id="PTHR30001">
    <property type="entry name" value="RIBONUCLEASE"/>
    <property type="match status" value="1"/>
</dbReference>
<dbReference type="Gene3D" id="3.40.1260.20">
    <property type="entry name" value="Ribonuclease E, catalytic domain"/>
    <property type="match status" value="1"/>
</dbReference>
<dbReference type="InterPro" id="IPR003029">
    <property type="entry name" value="S1_domain"/>
</dbReference>
<keyword evidence="7" id="KW-0378">Hydrolase</keyword>
<evidence type="ECO:0000256" key="3">
    <source>
        <dbReference type="ARBA" id="ARBA00022519"/>
    </source>
</evidence>
<organism evidence="12 13">
    <name type="scientific">candidate division WOR-3 bacterium</name>
    <dbReference type="NCBI Taxonomy" id="2052148"/>
    <lineage>
        <taxon>Bacteria</taxon>
        <taxon>Bacteria division WOR-3</taxon>
    </lineage>
</organism>
<evidence type="ECO:0000256" key="4">
    <source>
        <dbReference type="ARBA" id="ARBA00022722"/>
    </source>
</evidence>
<evidence type="ECO:0000256" key="10">
    <source>
        <dbReference type="ARBA" id="ARBA00023136"/>
    </source>
</evidence>
<comment type="cofactor">
    <cofactor evidence="1">
        <name>Mg(2+)</name>
        <dbReference type="ChEBI" id="CHEBI:18420"/>
    </cofactor>
</comment>
<evidence type="ECO:0000313" key="12">
    <source>
        <dbReference type="EMBL" id="HEC78302.1"/>
    </source>
</evidence>
<evidence type="ECO:0000259" key="11">
    <source>
        <dbReference type="PROSITE" id="PS50126"/>
    </source>
</evidence>
<keyword evidence="6" id="KW-0255">Endonuclease</keyword>
<evidence type="ECO:0000313" key="13">
    <source>
        <dbReference type="Proteomes" id="UP000885826"/>
    </source>
</evidence>
<keyword evidence="2" id="KW-1003">Cell membrane</keyword>
<keyword evidence="8" id="KW-0460">Magnesium</keyword>
<dbReference type="Pfam" id="PF00575">
    <property type="entry name" value="S1"/>
    <property type="match status" value="1"/>
</dbReference>
<dbReference type="GO" id="GO:0046872">
    <property type="term" value="F:metal ion binding"/>
    <property type="evidence" value="ECO:0007669"/>
    <property type="project" value="UniProtKB-KW"/>
</dbReference>
<dbReference type="GO" id="GO:0003723">
    <property type="term" value="F:RNA binding"/>
    <property type="evidence" value="ECO:0007669"/>
    <property type="project" value="UniProtKB-KW"/>
</dbReference>
<dbReference type="GO" id="GO:0006364">
    <property type="term" value="P:rRNA processing"/>
    <property type="evidence" value="ECO:0007669"/>
    <property type="project" value="TreeGrafter"/>
</dbReference>
<dbReference type="SUPFAM" id="SSF50249">
    <property type="entry name" value="Nucleic acid-binding proteins"/>
    <property type="match status" value="1"/>
</dbReference>
<gene>
    <name evidence="12" type="ORF">ENI34_04060</name>
</gene>
<dbReference type="CDD" id="cd04453">
    <property type="entry name" value="S1_RNase_E"/>
    <property type="match status" value="1"/>
</dbReference>
<evidence type="ECO:0000256" key="1">
    <source>
        <dbReference type="ARBA" id="ARBA00001946"/>
    </source>
</evidence>
<name>A0A9C9EM90_UNCW3</name>
<dbReference type="InterPro" id="IPR004659">
    <property type="entry name" value="RNase_E/G"/>
</dbReference>
<dbReference type="Gene3D" id="2.40.50.140">
    <property type="entry name" value="Nucleic acid-binding proteins"/>
    <property type="match status" value="1"/>
</dbReference>
<dbReference type="InterPro" id="IPR019307">
    <property type="entry name" value="RNA-bd_AU-1/RNase_E/G"/>
</dbReference>
<keyword evidence="10" id="KW-0472">Membrane</keyword>
<evidence type="ECO:0000256" key="6">
    <source>
        <dbReference type="ARBA" id="ARBA00022759"/>
    </source>
</evidence>
<dbReference type="Proteomes" id="UP000885826">
    <property type="component" value="Unassembled WGS sequence"/>
</dbReference>
<dbReference type="PROSITE" id="PS50126">
    <property type="entry name" value="S1"/>
    <property type="match status" value="1"/>
</dbReference>
<dbReference type="EMBL" id="DRIG01000043">
    <property type="protein sequence ID" value="HEC78302.1"/>
    <property type="molecule type" value="Genomic_DNA"/>
</dbReference>
<dbReference type="GO" id="GO:0004540">
    <property type="term" value="F:RNA nuclease activity"/>
    <property type="evidence" value="ECO:0007669"/>
    <property type="project" value="InterPro"/>
</dbReference>
<comment type="caution">
    <text evidence="12">The sequence shown here is derived from an EMBL/GenBank/DDBJ whole genome shotgun (WGS) entry which is preliminary data.</text>
</comment>
<dbReference type="GO" id="GO:0004519">
    <property type="term" value="F:endonuclease activity"/>
    <property type="evidence" value="ECO:0007669"/>
    <property type="project" value="UniProtKB-KW"/>
</dbReference>
<evidence type="ECO:0000256" key="7">
    <source>
        <dbReference type="ARBA" id="ARBA00022801"/>
    </source>
</evidence>
<protein>
    <submittedName>
        <fullName evidence="12">Rne/Rng family ribonuclease</fullName>
    </submittedName>
</protein>
<feature type="domain" description="S1 motif" evidence="11">
    <location>
        <begin position="48"/>
        <end position="139"/>
    </location>
</feature>
<keyword evidence="5" id="KW-0479">Metal-binding</keyword>